<proteinExistence type="predicted"/>
<dbReference type="EMBL" id="JAQJAN010000006">
    <property type="protein sequence ID" value="KAJ5727352.1"/>
    <property type="molecule type" value="Genomic_DNA"/>
</dbReference>
<dbReference type="PANTHER" id="PTHR43591">
    <property type="entry name" value="METHYLTRANSFERASE"/>
    <property type="match status" value="1"/>
</dbReference>
<name>A0AAD6HM73_9EURO</name>
<organism evidence="2 3">
    <name type="scientific">Penicillium malachiteum</name>
    <dbReference type="NCBI Taxonomy" id="1324776"/>
    <lineage>
        <taxon>Eukaryota</taxon>
        <taxon>Fungi</taxon>
        <taxon>Dikarya</taxon>
        <taxon>Ascomycota</taxon>
        <taxon>Pezizomycotina</taxon>
        <taxon>Eurotiomycetes</taxon>
        <taxon>Eurotiomycetidae</taxon>
        <taxon>Eurotiales</taxon>
        <taxon>Aspergillaceae</taxon>
        <taxon>Penicillium</taxon>
    </lineage>
</organism>
<evidence type="ECO:0000256" key="1">
    <source>
        <dbReference type="SAM" id="MobiDB-lite"/>
    </source>
</evidence>
<accession>A0AAD6HM73</accession>
<dbReference type="PANTHER" id="PTHR43591:SF10">
    <property type="entry name" value="ABC TRANSMEMBRANE TYPE-1 DOMAIN-CONTAINING PROTEIN-RELATED"/>
    <property type="match status" value="1"/>
</dbReference>
<reference evidence="2" key="1">
    <citation type="journal article" date="2023" name="IMA Fungus">
        <title>Comparative genomic study of the Penicillium genus elucidates a diverse pangenome and 15 lateral gene transfer events.</title>
        <authorList>
            <person name="Petersen C."/>
            <person name="Sorensen T."/>
            <person name="Nielsen M.R."/>
            <person name="Sondergaard T.E."/>
            <person name="Sorensen J.L."/>
            <person name="Fitzpatrick D.A."/>
            <person name="Frisvad J.C."/>
            <person name="Nielsen K.L."/>
        </authorList>
    </citation>
    <scope>NUCLEOTIDE SEQUENCE</scope>
    <source>
        <strain evidence="2">IBT 17514</strain>
    </source>
</reference>
<sequence length="1099" mass="125781">MSPKSSVSIILSVNFRCYDHNDSDTQSLTDSVTDYPVENGRRYHKYHEGLYPYPNDEQELDRLDLQHHMFKMIMNNKLYHVPLEKPVEILDIGTGSGIWPIEMSQIFPNATITGTDLSPVQPTEVPENVHFLVDDATEEEWLWEPNTFDFVHIGHMIGAMPSFKQLLRQCYKHLKPGAYIECKEIDPKPKCDDSTMPPENPDGYSAFALHDWFDLNMRSSQTVEPCRQFRIAPRIERWMKEIGFVDIQQRKFKVPTNPWPTDEHMKQIGAWSERNWLEGLSGWSYKPLLALGWSKPEIEVFLVDVRRSIQDRNVHSYMDYYVVKGALPNRQCCNWLAYAISQLMSFGRHAYRQALKPPVIPTPDHPWVSDDLLAATFRRFAHGQRRHGSCVPGPLEARRRLARRRNTALAGFGGAPADDIACLFGRNGREHMKWTDHPWQRTHIDTQDMSSYAFATADTSLPFYDHNPEPIDPRVPEQNASPPPKKNELSQAQLFEQFLDRNDWGIEDARDTARLLGIDLQREPAYSRQIFDRLLMRSGTNLTEVIQFLEDPFLNTRGSGNYLAAVELFVRSKGKRSNRVAVLNAISRALELGLVPSEEISLIVQALPNIIVERNKILRSWDTKTLIKHYRSMWKAIGKCSILGYGELDKEIINTWLEELINIGEFSFASEITVATHDAGSDIYWPSTLVLTWLETIGEATVLPNSNFPCTLLGRLDAECAAKCLMDVTERLIPGVSNKQNQQDRGQMLDLWRDCLLKMPNASAIGSSQAWTDLPLAYIQNQEMTFTALLSRSSLSAQHQIILRLWILRSLSRSLGPMYNQSPRAADRSIYLLLSMYETTVSQTAGSFLADLLHGIHGLNMPYNGLLLLATDIKLRKLVTKFARRTLEQLETSQISLSDIWTDPSIYNGVCDLFYGSFEQMFRRLDITSPESANECLNLARVGDSKSIWSIIRLLQNHTPLKISLNKAWVPIPHKDEMALVRYHPGPRNSECPDPYAAVDFIHQLAVAFSCSQQLTPSRSFHLVHWLYDYLRKHGGPVHPSLVRAMYHAGVVRYRQDGRHVAPTQYEYIMWIIEKFEGPEVVEQLLEGPRVGESRSNFD</sequence>
<dbReference type="GO" id="GO:0008168">
    <property type="term" value="F:methyltransferase activity"/>
    <property type="evidence" value="ECO:0007669"/>
    <property type="project" value="TreeGrafter"/>
</dbReference>
<gene>
    <name evidence="2" type="ORF">N7493_005172</name>
</gene>
<dbReference type="InterPro" id="IPR029063">
    <property type="entry name" value="SAM-dependent_MTases_sf"/>
</dbReference>
<dbReference type="Proteomes" id="UP001215712">
    <property type="component" value="Unassembled WGS sequence"/>
</dbReference>
<reference evidence="2" key="2">
    <citation type="submission" date="2023-01" db="EMBL/GenBank/DDBJ databases">
        <authorList>
            <person name="Petersen C."/>
        </authorList>
    </citation>
    <scope>NUCLEOTIDE SEQUENCE</scope>
    <source>
        <strain evidence="2">IBT 17514</strain>
    </source>
</reference>
<dbReference type="CDD" id="cd02440">
    <property type="entry name" value="AdoMet_MTases"/>
    <property type="match status" value="1"/>
</dbReference>
<dbReference type="Pfam" id="PF13489">
    <property type="entry name" value="Methyltransf_23"/>
    <property type="match status" value="1"/>
</dbReference>
<feature type="region of interest" description="Disordered" evidence="1">
    <location>
        <begin position="467"/>
        <end position="488"/>
    </location>
</feature>
<comment type="caution">
    <text evidence="2">The sequence shown here is derived from an EMBL/GenBank/DDBJ whole genome shotgun (WGS) entry which is preliminary data.</text>
</comment>
<dbReference type="Gene3D" id="3.40.50.150">
    <property type="entry name" value="Vaccinia Virus protein VP39"/>
    <property type="match status" value="1"/>
</dbReference>
<dbReference type="AlphaFoldDB" id="A0AAD6HM73"/>
<evidence type="ECO:0000313" key="2">
    <source>
        <dbReference type="EMBL" id="KAJ5727352.1"/>
    </source>
</evidence>
<evidence type="ECO:0008006" key="4">
    <source>
        <dbReference type="Google" id="ProtNLM"/>
    </source>
</evidence>
<protein>
    <recommendedName>
        <fullName evidence="4">Methyltransferase domain-containing protein</fullName>
    </recommendedName>
</protein>
<dbReference type="SUPFAM" id="SSF53335">
    <property type="entry name" value="S-adenosyl-L-methionine-dependent methyltransferases"/>
    <property type="match status" value="1"/>
</dbReference>
<evidence type="ECO:0000313" key="3">
    <source>
        <dbReference type="Proteomes" id="UP001215712"/>
    </source>
</evidence>
<keyword evidence="3" id="KW-1185">Reference proteome</keyword>